<sequence length="158" mass="17473">MLPPRRVEAALPRRIRTLFAFTFYFFQFISPSRPAPNAFASPSLHSANKCSTIRPASHYPCPTARPLTLANTKSRFVVDLVDSISSEPSGIVITSPGLAVATWPRACEEGLNWPTHLLPLGLVEVKSRRSELAALIESCKMLLTTAQQRAKPLFRQAE</sequence>
<dbReference type="Proteomes" id="UP000784294">
    <property type="component" value="Unassembled WGS sequence"/>
</dbReference>
<evidence type="ECO:0000313" key="2">
    <source>
        <dbReference type="Proteomes" id="UP000784294"/>
    </source>
</evidence>
<evidence type="ECO:0000313" key="1">
    <source>
        <dbReference type="EMBL" id="VEL21261.1"/>
    </source>
</evidence>
<dbReference type="AlphaFoldDB" id="A0A448WVJ4"/>
<organism evidence="1 2">
    <name type="scientific">Protopolystoma xenopodis</name>
    <dbReference type="NCBI Taxonomy" id="117903"/>
    <lineage>
        <taxon>Eukaryota</taxon>
        <taxon>Metazoa</taxon>
        <taxon>Spiralia</taxon>
        <taxon>Lophotrochozoa</taxon>
        <taxon>Platyhelminthes</taxon>
        <taxon>Monogenea</taxon>
        <taxon>Polyopisthocotylea</taxon>
        <taxon>Polystomatidea</taxon>
        <taxon>Polystomatidae</taxon>
        <taxon>Protopolystoma</taxon>
    </lineage>
</organism>
<dbReference type="EMBL" id="CAAALY010050425">
    <property type="protein sequence ID" value="VEL21261.1"/>
    <property type="molecule type" value="Genomic_DNA"/>
</dbReference>
<reference evidence="1" key="1">
    <citation type="submission" date="2018-11" db="EMBL/GenBank/DDBJ databases">
        <authorList>
            <consortium name="Pathogen Informatics"/>
        </authorList>
    </citation>
    <scope>NUCLEOTIDE SEQUENCE</scope>
</reference>
<keyword evidence="2" id="KW-1185">Reference proteome</keyword>
<proteinExistence type="predicted"/>
<gene>
    <name evidence="1" type="ORF">PXEA_LOCUS14701</name>
</gene>
<name>A0A448WVJ4_9PLAT</name>
<accession>A0A448WVJ4</accession>
<protein>
    <submittedName>
        <fullName evidence="1">Uncharacterized protein</fullName>
    </submittedName>
</protein>
<comment type="caution">
    <text evidence="1">The sequence shown here is derived from an EMBL/GenBank/DDBJ whole genome shotgun (WGS) entry which is preliminary data.</text>
</comment>